<evidence type="ECO:0000313" key="1">
    <source>
        <dbReference type="EMBL" id="TFB19583.1"/>
    </source>
</evidence>
<organism evidence="1 2">
    <name type="scientific">Filobacillus milosensis</name>
    <dbReference type="NCBI Taxonomy" id="94137"/>
    <lineage>
        <taxon>Bacteria</taxon>
        <taxon>Bacillati</taxon>
        <taxon>Bacillota</taxon>
        <taxon>Bacilli</taxon>
        <taxon>Bacillales</taxon>
        <taxon>Bacillaceae</taxon>
        <taxon>Filobacillus</taxon>
    </lineage>
</organism>
<gene>
    <name evidence="1" type="ORF">E3U55_10510</name>
</gene>
<keyword evidence="2" id="KW-1185">Reference proteome</keyword>
<dbReference type="AlphaFoldDB" id="A0A4Y8IFZ4"/>
<dbReference type="EMBL" id="SOPW01000010">
    <property type="protein sequence ID" value="TFB19583.1"/>
    <property type="molecule type" value="Genomic_DNA"/>
</dbReference>
<sequence>MIAFFQEDIMENSQDTRLTSAEIGGLWSCYLNNTMSICTLKYFKNIVEDEQTKSIIEYALELSNEYLERVTNILKAEEFPIPQGFTQADVNLEAPRLFTDIFILNFAKSMAKIGLGTYSLCYSLSSRNDVRELYRYCMKTTTDLDERSVNLLKNKGLYIRPPYITYPRKVRFVTKKKFLDGLGKNKRPLTAHEITHLFSNLDTNILGHMLAIGFAQVADDKEVQKILWKGKRMSEKQRKVFSDKLLDENLPSPGTWDSGVTKATESPFSDKLMLYMISFLTAASLGNYGLAMGASPRMDLGSSYSKLMTEVSSFAKEVADLMIEKGWLEEPPQAENREDLADL</sequence>
<evidence type="ECO:0000313" key="2">
    <source>
        <dbReference type="Proteomes" id="UP000297975"/>
    </source>
</evidence>
<proteinExistence type="predicted"/>
<dbReference type="Pfam" id="PF11553">
    <property type="entry name" value="DUF3231"/>
    <property type="match status" value="2"/>
</dbReference>
<dbReference type="Proteomes" id="UP000297975">
    <property type="component" value="Unassembled WGS sequence"/>
</dbReference>
<name>A0A4Y8IFZ4_9BACI</name>
<dbReference type="OrthoDB" id="1675670at2"/>
<protein>
    <submittedName>
        <fullName evidence="1">DUF3231 family protein</fullName>
    </submittedName>
</protein>
<dbReference type="InterPro" id="IPR021617">
    <property type="entry name" value="DUF3231"/>
</dbReference>
<dbReference type="InterPro" id="IPR012347">
    <property type="entry name" value="Ferritin-like"/>
</dbReference>
<comment type="caution">
    <text evidence="1">The sequence shown here is derived from an EMBL/GenBank/DDBJ whole genome shotgun (WGS) entry which is preliminary data.</text>
</comment>
<reference evidence="1 2" key="1">
    <citation type="submission" date="2019-03" db="EMBL/GenBank/DDBJ databases">
        <authorList>
            <person name="He R.-H."/>
        </authorList>
    </citation>
    <scope>NUCLEOTIDE SEQUENCE [LARGE SCALE GENOMIC DNA]</scope>
    <source>
        <strain evidence="2">SH 714</strain>
    </source>
</reference>
<dbReference type="Gene3D" id="1.20.1260.10">
    <property type="match status" value="2"/>
</dbReference>
<accession>A0A4Y8IFZ4</accession>